<evidence type="ECO:0000313" key="3">
    <source>
        <dbReference type="Proteomes" id="UP000194159"/>
    </source>
</evidence>
<proteinExistence type="predicted"/>
<dbReference type="Proteomes" id="UP000194159">
    <property type="component" value="Chromosome"/>
</dbReference>
<feature type="region of interest" description="Disordered" evidence="1">
    <location>
        <begin position="195"/>
        <end position="227"/>
    </location>
</feature>
<name>A0AAN1BCM2_RHIET</name>
<organism evidence="2 3">
    <name type="scientific">Rhizobium etli</name>
    <dbReference type="NCBI Taxonomy" id="29449"/>
    <lineage>
        <taxon>Bacteria</taxon>
        <taxon>Pseudomonadati</taxon>
        <taxon>Pseudomonadota</taxon>
        <taxon>Alphaproteobacteria</taxon>
        <taxon>Hyphomicrobiales</taxon>
        <taxon>Rhizobiaceae</taxon>
        <taxon>Rhizobium/Agrobacterium group</taxon>
        <taxon>Rhizobium</taxon>
    </lineage>
</organism>
<accession>A0AAN1BCM2</accession>
<feature type="region of interest" description="Disordered" evidence="1">
    <location>
        <begin position="133"/>
        <end position="176"/>
    </location>
</feature>
<sequence>MKAPSKIHQTAERSFASWKFDIENTVSADPLADGECLQILRAYLDFMPSLDARPYRSLLDLQVATSLAENTIIDRRRKLVELGYFKADGKTSDGAVRYQILNARESIVLDHQIVSRETLRRLEAEKKEKVRFRRRKNITAASPNSGVMSPSRHEGPKAAQPLTARGDSPSPREGNYVYDTVESLSMERREYLNRDIAPSSDEPQELTSSYASATAGHELDTPLPTPIDDAEAESMVAAMCDGLAVSGFLHRRLKSMLATGVLTPRMASNILGRRAA</sequence>
<dbReference type="AlphaFoldDB" id="A0AAN1BCM2"/>
<evidence type="ECO:0008006" key="4">
    <source>
        <dbReference type="Google" id="ProtNLM"/>
    </source>
</evidence>
<evidence type="ECO:0000256" key="1">
    <source>
        <dbReference type="SAM" id="MobiDB-lite"/>
    </source>
</evidence>
<protein>
    <recommendedName>
        <fullName evidence="4">Helix-turn-helix protein</fullName>
    </recommendedName>
</protein>
<dbReference type="EMBL" id="CP020906">
    <property type="protein sequence ID" value="ARQ08603.1"/>
    <property type="molecule type" value="Genomic_DNA"/>
</dbReference>
<dbReference type="RefSeq" id="WP_086081580.1">
    <property type="nucleotide sequence ID" value="NZ_CP020906.1"/>
</dbReference>
<gene>
    <name evidence="2" type="ORF">NXC12_CH00512</name>
</gene>
<evidence type="ECO:0000313" key="2">
    <source>
        <dbReference type="EMBL" id="ARQ08603.1"/>
    </source>
</evidence>
<reference evidence="2 3" key="1">
    <citation type="submission" date="2017-04" db="EMBL/GenBank/DDBJ databases">
        <title>Complete genome sequences of Rhizobium genomic linages associated to common bean (phaseolus vulgaris).</title>
        <authorList>
            <person name="Santamaria R.I."/>
            <person name="Bustos P."/>
            <person name="Perez-Carrascal O."/>
            <person name="Martinez-Flores I."/>
            <person name="Juarez S."/>
            <person name="Lozano L."/>
            <person name="Miranda F."/>
            <person name="Vinuesa P."/>
            <person name="Martinez-Romero E."/>
            <person name="Cevallos M.A."/>
            <person name="Romero D."/>
            <person name="Davila G."/>
            <person name="Gonzalez V."/>
        </authorList>
    </citation>
    <scope>NUCLEOTIDE SEQUENCE [LARGE SCALE GENOMIC DNA]</scope>
    <source>
        <strain evidence="2 3">NXC12</strain>
    </source>
</reference>
<feature type="compositionally biased region" description="Polar residues" evidence="1">
    <location>
        <begin position="139"/>
        <end position="148"/>
    </location>
</feature>